<name>E1ZI91_CHLVA</name>
<dbReference type="GO" id="GO:0016491">
    <property type="term" value="F:oxidoreductase activity"/>
    <property type="evidence" value="ECO:0007669"/>
    <property type="project" value="UniProtKB-KW"/>
</dbReference>
<dbReference type="eggNOG" id="KOG1205">
    <property type="taxonomic scope" value="Eukaryota"/>
</dbReference>
<comment type="similarity">
    <text evidence="1">Belongs to the short-chain dehydrogenases/reductases (SDR) family.</text>
</comment>
<sequence length="248" mass="26312">MADKKLLQGKTVLITGASRGVGETLSCHLARHGAKLVLVSEKGDDLKQTQEKCQAEGAPDVDTHSCDLADPKAVQTLGEKLAGQGVDVAIMNAGVFVGGEDDPLKGNPDEWDRMFRINVAAPMRLMRLLAPGMKDKGEGCIVCISDVEAVHTGPRHAAYAASKSAYEASYQPFEWQAAPVLGRLSTLHLLLCKRAGNVAQTSMAEETGKQGGQGAIDPHDVSEAVLLAFRCSANCVPEEIVLKAARPQ</sequence>
<dbReference type="Gene3D" id="3.40.50.720">
    <property type="entry name" value="NAD(P)-binding Rossmann-like Domain"/>
    <property type="match status" value="1"/>
</dbReference>
<feature type="domain" description="Ketoreductase" evidence="3">
    <location>
        <begin position="10"/>
        <end position="187"/>
    </location>
</feature>
<dbReference type="SMART" id="SM00822">
    <property type="entry name" value="PKS_KR"/>
    <property type="match status" value="1"/>
</dbReference>
<protein>
    <recommendedName>
        <fullName evidence="3">Ketoreductase domain-containing protein</fullName>
    </recommendedName>
</protein>
<dbReference type="OrthoDB" id="505500at2759"/>
<dbReference type="InterPro" id="IPR002347">
    <property type="entry name" value="SDR_fam"/>
</dbReference>
<keyword evidence="2" id="KW-0560">Oxidoreductase</keyword>
<evidence type="ECO:0000259" key="3">
    <source>
        <dbReference type="SMART" id="SM00822"/>
    </source>
</evidence>
<reference evidence="4 5" key="1">
    <citation type="journal article" date="2010" name="Plant Cell">
        <title>The Chlorella variabilis NC64A genome reveals adaptation to photosymbiosis, coevolution with viruses, and cryptic sex.</title>
        <authorList>
            <person name="Blanc G."/>
            <person name="Duncan G."/>
            <person name="Agarkova I."/>
            <person name="Borodovsky M."/>
            <person name="Gurnon J."/>
            <person name="Kuo A."/>
            <person name="Lindquist E."/>
            <person name="Lucas S."/>
            <person name="Pangilinan J."/>
            <person name="Polle J."/>
            <person name="Salamov A."/>
            <person name="Terry A."/>
            <person name="Yamada T."/>
            <person name="Dunigan D.D."/>
            <person name="Grigoriev I.V."/>
            <person name="Claverie J.M."/>
            <person name="Van Etten J.L."/>
        </authorList>
    </citation>
    <scope>NUCLEOTIDE SEQUENCE [LARGE SCALE GENOMIC DNA]</scope>
    <source>
        <strain evidence="4 5">NC64A</strain>
    </source>
</reference>
<evidence type="ECO:0000313" key="4">
    <source>
        <dbReference type="EMBL" id="EFN54113.1"/>
    </source>
</evidence>
<evidence type="ECO:0000256" key="1">
    <source>
        <dbReference type="ARBA" id="ARBA00006484"/>
    </source>
</evidence>
<organism evidence="5">
    <name type="scientific">Chlorella variabilis</name>
    <name type="common">Green alga</name>
    <dbReference type="NCBI Taxonomy" id="554065"/>
    <lineage>
        <taxon>Eukaryota</taxon>
        <taxon>Viridiplantae</taxon>
        <taxon>Chlorophyta</taxon>
        <taxon>core chlorophytes</taxon>
        <taxon>Trebouxiophyceae</taxon>
        <taxon>Chlorellales</taxon>
        <taxon>Chlorellaceae</taxon>
        <taxon>Chlorella clade</taxon>
        <taxon>Chlorella</taxon>
    </lineage>
</organism>
<dbReference type="KEGG" id="cvr:CHLNCDRAFT_135473"/>
<dbReference type="InParanoid" id="E1ZI91"/>
<dbReference type="PRINTS" id="PR00081">
    <property type="entry name" value="GDHRDH"/>
</dbReference>
<evidence type="ECO:0000313" key="5">
    <source>
        <dbReference type="Proteomes" id="UP000008141"/>
    </source>
</evidence>
<accession>E1ZI91</accession>
<gene>
    <name evidence="4" type="ORF">CHLNCDRAFT_135473</name>
</gene>
<dbReference type="PANTHER" id="PTHR44196:SF1">
    <property type="entry name" value="DEHYDROGENASE_REDUCTASE SDR FAMILY MEMBER 7B"/>
    <property type="match status" value="1"/>
</dbReference>
<dbReference type="PANTHER" id="PTHR44196">
    <property type="entry name" value="DEHYDROGENASE/REDUCTASE SDR FAMILY MEMBER 7B"/>
    <property type="match status" value="1"/>
</dbReference>
<dbReference type="InterPro" id="IPR036291">
    <property type="entry name" value="NAD(P)-bd_dom_sf"/>
</dbReference>
<proteinExistence type="inferred from homology"/>
<evidence type="ECO:0000256" key="2">
    <source>
        <dbReference type="ARBA" id="ARBA00023002"/>
    </source>
</evidence>
<dbReference type="GeneID" id="17353767"/>
<dbReference type="Proteomes" id="UP000008141">
    <property type="component" value="Unassembled WGS sequence"/>
</dbReference>
<keyword evidence="5" id="KW-1185">Reference proteome</keyword>
<dbReference type="AlphaFoldDB" id="E1ZI91"/>
<dbReference type="STRING" id="554065.E1ZI91"/>
<dbReference type="EMBL" id="GL433848">
    <property type="protein sequence ID" value="EFN54113.1"/>
    <property type="molecule type" value="Genomic_DNA"/>
</dbReference>
<dbReference type="Pfam" id="PF00106">
    <property type="entry name" value="adh_short"/>
    <property type="match status" value="1"/>
</dbReference>
<dbReference type="GO" id="GO:0016020">
    <property type="term" value="C:membrane"/>
    <property type="evidence" value="ECO:0007669"/>
    <property type="project" value="TreeGrafter"/>
</dbReference>
<dbReference type="SUPFAM" id="SSF51735">
    <property type="entry name" value="NAD(P)-binding Rossmann-fold domains"/>
    <property type="match status" value="1"/>
</dbReference>
<dbReference type="RefSeq" id="XP_005846215.1">
    <property type="nucleotide sequence ID" value="XM_005846153.1"/>
</dbReference>
<dbReference type="CDD" id="cd05233">
    <property type="entry name" value="SDR_c"/>
    <property type="match status" value="1"/>
</dbReference>
<dbReference type="InterPro" id="IPR057326">
    <property type="entry name" value="KR_dom"/>
</dbReference>